<dbReference type="OMA" id="ERIRACH"/>
<feature type="transmembrane region" description="Helical" evidence="1">
    <location>
        <begin position="1104"/>
        <end position="1129"/>
    </location>
</feature>
<dbReference type="EMBL" id="LODT01000021">
    <property type="protein sequence ID" value="KYQ96740.1"/>
    <property type="molecule type" value="Genomic_DNA"/>
</dbReference>
<keyword evidence="1" id="KW-1133">Transmembrane helix</keyword>
<comment type="caution">
    <text evidence="3">The sequence shown here is derived from an EMBL/GenBank/DDBJ whole genome shotgun (WGS) entry which is preliminary data.</text>
</comment>
<reference evidence="3 4" key="1">
    <citation type="submission" date="2015-12" db="EMBL/GenBank/DDBJ databases">
        <title>Dictyostelia acquired genes for synthesis and detection of signals that induce cell-type specialization by lateral gene transfer from prokaryotes.</title>
        <authorList>
            <person name="Gloeckner G."/>
            <person name="Schaap P."/>
        </authorList>
    </citation>
    <scope>NUCLEOTIDE SEQUENCE [LARGE SCALE GENOMIC DNA]</scope>
    <source>
        <strain evidence="3 4">TK</strain>
    </source>
</reference>
<feature type="transmembrane region" description="Helical" evidence="1">
    <location>
        <begin position="1200"/>
        <end position="1220"/>
    </location>
</feature>
<evidence type="ECO:0008006" key="5">
    <source>
        <dbReference type="Google" id="ProtNLM"/>
    </source>
</evidence>
<organism evidence="3 4">
    <name type="scientific">Tieghemostelium lacteum</name>
    <name type="common">Slime mold</name>
    <name type="synonym">Dictyostelium lacteum</name>
    <dbReference type="NCBI Taxonomy" id="361077"/>
    <lineage>
        <taxon>Eukaryota</taxon>
        <taxon>Amoebozoa</taxon>
        <taxon>Evosea</taxon>
        <taxon>Eumycetozoa</taxon>
        <taxon>Dictyostelia</taxon>
        <taxon>Dictyosteliales</taxon>
        <taxon>Raperosteliaceae</taxon>
        <taxon>Tieghemostelium</taxon>
    </lineage>
</organism>
<dbReference type="SUPFAM" id="SSF57184">
    <property type="entry name" value="Growth factor receptor domain"/>
    <property type="match status" value="1"/>
</dbReference>
<dbReference type="PANTHER" id="PTHR11319:SF35">
    <property type="entry name" value="OUTER MEMBRANE PROTEIN PMPC-RELATED"/>
    <property type="match status" value="1"/>
</dbReference>
<feature type="transmembrane region" description="Helical" evidence="1">
    <location>
        <begin position="1039"/>
        <end position="1062"/>
    </location>
</feature>
<feature type="transmembrane region" description="Helical" evidence="1">
    <location>
        <begin position="1328"/>
        <end position="1346"/>
    </location>
</feature>
<accession>A0A151ZS38</accession>
<dbReference type="InterPro" id="IPR009030">
    <property type="entry name" value="Growth_fac_rcpt_cys_sf"/>
</dbReference>
<evidence type="ECO:0000313" key="3">
    <source>
        <dbReference type="EMBL" id="KYQ96740.1"/>
    </source>
</evidence>
<evidence type="ECO:0000256" key="1">
    <source>
        <dbReference type="SAM" id="Phobius"/>
    </source>
</evidence>
<feature type="transmembrane region" description="Helical" evidence="1">
    <location>
        <begin position="1272"/>
        <end position="1289"/>
    </location>
</feature>
<sequence length="1446" mass="161664">MKPYIITILILLLSLVTQSKSEYVDYYSNEPTSSEDIKINPCNENIAIHDWGFWYLEQGDETYWSISKNLINHTFASEIEDGFSDTTVYGFHALKLDSYYNQDVFYLNGTIDELEDKHSTYYISMRVSSVNDNFMMSVTVDYDPPNRITQVGTNYFQQQIMVLYEPDYILDDVPHNISISISFMDDCRVYIDDIKLIRYANVSMIQDNTPLYVSTTGSDTTGDGSFDKPFASVQNAIASIGQNTTIFVMPGLYCGLGNSWIDPSTSISAAVIQAHDLGDKPTFSGVGLLNIISYEAWAVDVFFLNGLVLSEPNQRPNGGLVYVSGISDIYFMNTDFYQNLPGNQTIFLNYLNWTSFFNCTFKSTIDDAYFVQIQGVFGDEFCQFEQCYFYSNNPLDMLDMDQVQIYDSFFYKSTPTSLSQPCEIIADVVDTMLVKNTYFETTFCITGTETQFEKVTFANARSSFTSMADAILLLQNSGTIFDTCTIKNSTLETYIQVFEGSVLIQNCNFEIDPQYFGMQYILDSQTANVNISSSLFLGQGAGTAISLESSPCYILNSTFTDLQSFMVASQSTIFLTESLIFNSSLAGNSIFQGSLITDNCYFTKSANTNGYLTMTLSIFSDTASIFQHNSGGTFINAMKTTIDLTNTTLAQNNGNSVFILSESSSIYMYNVNATKNRAQKGSLLYLQDSCYATLTGCWLDSNKAFQQGGVVFIQDNAVVFMEFTTAQGNTAPQGGVICSIAIPLSSGFENIQINGGIFKENSAMDGAVLYYLNNPPSISNTTVFLNNNDTIGGDIALGKAFIQPLTTLPSLIASGQNSIRVKFQLVDSEQDFLTGNKTCPHSCQLYFFVGGNFIQSKTLLNDGSVTFENLTLVGELGTIQNIVVYSNQETIQSYKTTVQFETCFGGSMPNSNNQLCVPCDSGTYGMNGLNCTVCPENIVCLGGNNTMADIGYWIYDNQTQEILEAYQCPPDVCLSNNTCAENYQGPLCAQCVEGYYNCGSGCKYEDKIDLIVVILKLIIFFVLVLAQQVSSDSSGLIPIALYFMQTLVVLSSGVKFSIISIISGASSSSTRQGSSKSSIISYVNDCIGPFGFYWNHYFVLAQPVILLLILAVIILIEFLLRLTGILYKIPIIRSFVSKSDKEFRNRQFSAFIKVCMNSYGPLITEMMLILFCVQVGYYELLTSNPAVQCSGSSYSLATQVTWGLFPIIILFPLIIFVLLYKSKDKLNDEHVERQLGVFFLKYKKKFYFWDVLLLFKRFSIVTLSLLEFDSNVRSIALVFLCLFYLFLQIKYQPFLSKKDNYLETISLTLLFISCIYLDNGLWAITEQWVLLVSVVIFGIAAVKLQGQHYWNEFKKTAAPVIEKIKQFCSCCFSNITKKTRTRKRMVDYDSEDDDENESDGYTDDSDLSQKYIGKVDQRNLLANSINSTILSSSYQHFGSINGNDPF</sequence>
<feature type="signal peptide" evidence="2">
    <location>
        <begin position="1"/>
        <end position="21"/>
    </location>
</feature>
<keyword evidence="4" id="KW-1185">Reference proteome</keyword>
<dbReference type="Gene3D" id="2.160.20.10">
    <property type="entry name" value="Single-stranded right-handed beta-helix, Pectin lyase-like"/>
    <property type="match status" value="1"/>
</dbReference>
<proteinExistence type="predicted"/>
<feature type="transmembrane region" description="Helical" evidence="1">
    <location>
        <begin position="1246"/>
        <end position="1266"/>
    </location>
</feature>
<dbReference type="PANTHER" id="PTHR11319">
    <property type="entry name" value="G PROTEIN-COUPLED RECEPTOR-RELATED"/>
    <property type="match status" value="1"/>
</dbReference>
<keyword evidence="2" id="KW-0732">Signal</keyword>
<evidence type="ECO:0000313" key="4">
    <source>
        <dbReference type="Proteomes" id="UP000076078"/>
    </source>
</evidence>
<feature type="transmembrane region" description="Helical" evidence="1">
    <location>
        <begin position="1301"/>
        <end position="1322"/>
    </location>
</feature>
<dbReference type="InterPro" id="IPR012334">
    <property type="entry name" value="Pectin_lyas_fold"/>
</dbReference>
<dbReference type="FunCoup" id="A0A151ZS38">
    <property type="interactions" value="1"/>
</dbReference>
<dbReference type="SUPFAM" id="SSF51126">
    <property type="entry name" value="Pectin lyase-like"/>
    <property type="match status" value="2"/>
</dbReference>
<dbReference type="OrthoDB" id="19903at2759"/>
<feature type="transmembrane region" description="Helical" evidence="1">
    <location>
        <begin position="1150"/>
        <end position="1177"/>
    </location>
</feature>
<dbReference type="Proteomes" id="UP000076078">
    <property type="component" value="Unassembled WGS sequence"/>
</dbReference>
<keyword evidence="1" id="KW-0472">Membrane</keyword>
<feature type="chain" id="PRO_5007593511" description="Transmembrane protein" evidence="2">
    <location>
        <begin position="22"/>
        <end position="1446"/>
    </location>
</feature>
<gene>
    <name evidence="3" type="ORF">DLAC_04039</name>
</gene>
<feature type="transmembrane region" description="Helical" evidence="1">
    <location>
        <begin position="1008"/>
        <end position="1027"/>
    </location>
</feature>
<dbReference type="STRING" id="361077.A0A151ZS38"/>
<dbReference type="InterPro" id="IPR011050">
    <property type="entry name" value="Pectin_lyase_fold/virulence"/>
</dbReference>
<name>A0A151ZS38_TIELA</name>
<evidence type="ECO:0000256" key="2">
    <source>
        <dbReference type="SAM" id="SignalP"/>
    </source>
</evidence>
<keyword evidence="1" id="KW-0812">Transmembrane</keyword>
<dbReference type="InParanoid" id="A0A151ZS38"/>
<protein>
    <recommendedName>
        <fullName evidence="5">Transmembrane protein</fullName>
    </recommendedName>
</protein>